<protein>
    <submittedName>
        <fullName evidence="2">Uncharacterized protein</fullName>
    </submittedName>
</protein>
<name>A0AAW2YQW3_9EUKA</name>
<gene>
    <name evidence="2" type="ORF">AKO1_008096</name>
</gene>
<keyword evidence="3" id="KW-1185">Reference proteome</keyword>
<evidence type="ECO:0000256" key="1">
    <source>
        <dbReference type="SAM" id="MobiDB-lite"/>
    </source>
</evidence>
<dbReference type="AlphaFoldDB" id="A0AAW2YQW3"/>
<dbReference type="EMBL" id="JAOPGA020000529">
    <property type="protein sequence ID" value="KAL0479288.1"/>
    <property type="molecule type" value="Genomic_DNA"/>
</dbReference>
<accession>A0AAW2YQW3</accession>
<evidence type="ECO:0000313" key="2">
    <source>
        <dbReference type="EMBL" id="KAL0479288.1"/>
    </source>
</evidence>
<evidence type="ECO:0000313" key="3">
    <source>
        <dbReference type="Proteomes" id="UP001431209"/>
    </source>
</evidence>
<feature type="compositionally biased region" description="Polar residues" evidence="1">
    <location>
        <begin position="48"/>
        <end position="60"/>
    </location>
</feature>
<feature type="compositionally biased region" description="Basic and acidic residues" evidence="1">
    <location>
        <begin position="1"/>
        <end position="47"/>
    </location>
</feature>
<organism evidence="2 3">
    <name type="scientific">Acrasis kona</name>
    <dbReference type="NCBI Taxonomy" id="1008807"/>
    <lineage>
        <taxon>Eukaryota</taxon>
        <taxon>Discoba</taxon>
        <taxon>Heterolobosea</taxon>
        <taxon>Tetramitia</taxon>
        <taxon>Eutetramitia</taxon>
        <taxon>Acrasidae</taxon>
        <taxon>Acrasis</taxon>
    </lineage>
</organism>
<dbReference type="Proteomes" id="UP001431209">
    <property type="component" value="Unassembled WGS sequence"/>
</dbReference>
<feature type="region of interest" description="Disordered" evidence="1">
    <location>
        <begin position="1"/>
        <end position="60"/>
    </location>
</feature>
<comment type="caution">
    <text evidence="2">The sequence shown here is derived from an EMBL/GenBank/DDBJ whole genome shotgun (WGS) entry which is preliminary data.</text>
</comment>
<sequence>MNSVVDKDIPHGTHMGKNDDIKPSQEAAKNYKHEDSGKSVDITDKQSEQSMAGSDAPSTY</sequence>
<reference evidence="2 3" key="1">
    <citation type="submission" date="2024-03" db="EMBL/GenBank/DDBJ databases">
        <title>The Acrasis kona genome and developmental transcriptomes reveal deep origins of eukaryotic multicellular pathways.</title>
        <authorList>
            <person name="Sheikh S."/>
            <person name="Fu C.-J."/>
            <person name="Brown M.W."/>
            <person name="Baldauf S.L."/>
        </authorList>
    </citation>
    <scope>NUCLEOTIDE SEQUENCE [LARGE SCALE GENOMIC DNA]</scope>
    <source>
        <strain evidence="2 3">ATCC MYA-3509</strain>
    </source>
</reference>
<proteinExistence type="predicted"/>